<evidence type="ECO:0000313" key="2">
    <source>
        <dbReference type="Proteomes" id="UP000009131"/>
    </source>
</evidence>
<organism evidence="1 2">
    <name type="scientific">Mixia osmundae (strain CBS 9802 / IAM 14324 / JCM 22182 / KY 12970)</name>
    <dbReference type="NCBI Taxonomy" id="764103"/>
    <lineage>
        <taxon>Eukaryota</taxon>
        <taxon>Fungi</taxon>
        <taxon>Dikarya</taxon>
        <taxon>Basidiomycota</taxon>
        <taxon>Pucciniomycotina</taxon>
        <taxon>Mixiomycetes</taxon>
        <taxon>Mixiales</taxon>
        <taxon>Mixiaceae</taxon>
        <taxon>Mixia</taxon>
    </lineage>
</organism>
<dbReference type="Proteomes" id="UP000009131">
    <property type="component" value="Unassembled WGS sequence"/>
</dbReference>
<proteinExistence type="predicted"/>
<dbReference type="AlphaFoldDB" id="G7EAW2"/>
<accession>G7EAW2</accession>
<dbReference type="RefSeq" id="XP_014565587.1">
    <property type="nucleotide sequence ID" value="XM_014710101.1"/>
</dbReference>
<reference evidence="1 2" key="2">
    <citation type="journal article" date="2012" name="Open Biol.">
        <title>Characteristics of nucleosomes and linker DNA regions on the genome of the basidiomycete Mixia osmundae revealed by mono- and dinucleosome mapping.</title>
        <authorList>
            <person name="Nishida H."/>
            <person name="Kondo S."/>
            <person name="Matsumoto T."/>
            <person name="Suzuki Y."/>
            <person name="Yoshikawa H."/>
            <person name="Taylor T.D."/>
            <person name="Sugiyama J."/>
        </authorList>
    </citation>
    <scope>NUCLEOTIDE SEQUENCE [LARGE SCALE GENOMIC DNA]</scope>
    <source>
        <strain evidence="2">CBS 9802 / IAM 14324 / JCM 22182 / KY 12970</strain>
    </source>
</reference>
<gene>
    <name evidence="1" type="primary">Mo06675</name>
    <name evidence="1" type="ORF">E5Q_06675</name>
</gene>
<reference evidence="1 2" key="1">
    <citation type="journal article" date="2011" name="J. Gen. Appl. Microbiol.">
        <title>Draft genome sequencing of the enigmatic basidiomycete Mixia osmundae.</title>
        <authorList>
            <person name="Nishida H."/>
            <person name="Nagatsuka Y."/>
            <person name="Sugiyama J."/>
        </authorList>
    </citation>
    <scope>NUCLEOTIDE SEQUENCE [LARGE SCALE GENOMIC DNA]</scope>
    <source>
        <strain evidence="2">CBS 9802 / IAM 14324 / JCM 22182 / KY 12970</strain>
    </source>
</reference>
<protein>
    <submittedName>
        <fullName evidence="1">Uncharacterized protein</fullName>
    </submittedName>
</protein>
<keyword evidence="2" id="KW-1185">Reference proteome</keyword>
<evidence type="ECO:0000313" key="1">
    <source>
        <dbReference type="EMBL" id="GAA99972.1"/>
    </source>
</evidence>
<sequence length="57" mass="6130">MRYGPSPELGTAGVGRRQASALAACFNIVHILTHDRTDYHSISKHPENLVCVTPAGI</sequence>
<comment type="caution">
    <text evidence="1">The sequence shown here is derived from an EMBL/GenBank/DDBJ whole genome shotgun (WGS) entry which is preliminary data.</text>
</comment>
<dbReference type="HOGENOM" id="CLU_2996965_0_0_1"/>
<dbReference type="InParanoid" id="G7EAW2"/>
<dbReference type="EMBL" id="BABT02000252">
    <property type="protein sequence ID" value="GAA99972.1"/>
    <property type="molecule type" value="Genomic_DNA"/>
</dbReference>
<name>G7EAW2_MIXOS</name>